<dbReference type="AlphaFoldDB" id="A0A4S2LBU3"/>
<sequence>MNVGILLRSCMWLPLCRTVTTKAATATQLDAIQKAFVAKIQEYNQKSKIRCEYQIRTNTIVPSARSPDPLNDEVDRWRELWSVIVPMMIHNNRWIDCLKERKTDHLGIASIREKTEA</sequence>
<organism evidence="2 3">
    <name type="scientific">Opisthorchis felineus</name>
    <dbReference type="NCBI Taxonomy" id="147828"/>
    <lineage>
        <taxon>Eukaryota</taxon>
        <taxon>Metazoa</taxon>
        <taxon>Spiralia</taxon>
        <taxon>Lophotrochozoa</taxon>
        <taxon>Platyhelminthes</taxon>
        <taxon>Trematoda</taxon>
        <taxon>Digenea</taxon>
        <taxon>Opisthorchiida</taxon>
        <taxon>Opisthorchiata</taxon>
        <taxon>Opisthorchiidae</taxon>
        <taxon>Opisthorchis</taxon>
    </lineage>
</organism>
<dbReference type="STRING" id="147828.A0A4S2LBU3"/>
<keyword evidence="3" id="KW-1185">Reference proteome</keyword>
<accession>A0A4S2LBU3</accession>
<evidence type="ECO:0000256" key="1">
    <source>
        <dbReference type="SAM" id="SignalP"/>
    </source>
</evidence>
<gene>
    <name evidence="2" type="ORF">CRM22_008294</name>
</gene>
<comment type="caution">
    <text evidence="2">The sequence shown here is derived from an EMBL/GenBank/DDBJ whole genome shotgun (WGS) entry which is preliminary data.</text>
</comment>
<feature type="signal peptide" evidence="1">
    <location>
        <begin position="1"/>
        <end position="18"/>
    </location>
</feature>
<evidence type="ECO:0000313" key="3">
    <source>
        <dbReference type="Proteomes" id="UP000308267"/>
    </source>
</evidence>
<proteinExistence type="predicted"/>
<evidence type="ECO:0000313" key="2">
    <source>
        <dbReference type="EMBL" id="TGZ60862.1"/>
    </source>
</evidence>
<feature type="chain" id="PRO_5020757430" evidence="1">
    <location>
        <begin position="19"/>
        <end position="117"/>
    </location>
</feature>
<dbReference type="Proteomes" id="UP000308267">
    <property type="component" value="Unassembled WGS sequence"/>
</dbReference>
<name>A0A4S2LBU3_OPIFE</name>
<dbReference type="EMBL" id="SJOL01008206">
    <property type="protein sequence ID" value="TGZ60862.1"/>
    <property type="molecule type" value="Genomic_DNA"/>
</dbReference>
<reference evidence="2 3" key="1">
    <citation type="journal article" date="2019" name="BMC Genomics">
        <title>New insights from Opisthorchis felineus genome: update on genomics of the epidemiologically important liver flukes.</title>
        <authorList>
            <person name="Ershov N.I."/>
            <person name="Mordvinov V.A."/>
            <person name="Prokhortchouk E.B."/>
            <person name="Pakharukova M.Y."/>
            <person name="Gunbin K.V."/>
            <person name="Ustyantsev K."/>
            <person name="Genaev M.A."/>
            <person name="Blinov A.G."/>
            <person name="Mazur A."/>
            <person name="Boulygina E."/>
            <person name="Tsygankova S."/>
            <person name="Khrameeva E."/>
            <person name="Chekanov N."/>
            <person name="Fan G."/>
            <person name="Xiao A."/>
            <person name="Zhang H."/>
            <person name="Xu X."/>
            <person name="Yang H."/>
            <person name="Solovyev V."/>
            <person name="Lee S.M."/>
            <person name="Liu X."/>
            <person name="Afonnikov D.A."/>
            <person name="Skryabin K.G."/>
        </authorList>
    </citation>
    <scope>NUCLEOTIDE SEQUENCE [LARGE SCALE GENOMIC DNA]</scope>
    <source>
        <strain evidence="2">AK-0245</strain>
        <tissue evidence="2">Whole organism</tissue>
    </source>
</reference>
<keyword evidence="1" id="KW-0732">Signal</keyword>
<protein>
    <submittedName>
        <fullName evidence="2">Uncharacterized protein</fullName>
    </submittedName>
</protein>
<dbReference type="Gene3D" id="6.10.280.200">
    <property type="match status" value="1"/>
</dbReference>
<dbReference type="OrthoDB" id="8902296at2759"/>